<dbReference type="SMART" id="SM00184">
    <property type="entry name" value="RING"/>
    <property type="match status" value="1"/>
</dbReference>
<accession>A0AAE9FFL7</accession>
<dbReference type="GO" id="GO:0008270">
    <property type="term" value="F:zinc ion binding"/>
    <property type="evidence" value="ECO:0007669"/>
    <property type="project" value="UniProtKB-KW"/>
</dbReference>
<evidence type="ECO:0000256" key="4">
    <source>
        <dbReference type="PROSITE-ProRule" id="PRU00175"/>
    </source>
</evidence>
<keyword evidence="3" id="KW-0862">Zinc</keyword>
<organism evidence="7 8">
    <name type="scientific">Caenorhabditis briggsae</name>
    <dbReference type="NCBI Taxonomy" id="6238"/>
    <lineage>
        <taxon>Eukaryota</taxon>
        <taxon>Metazoa</taxon>
        <taxon>Ecdysozoa</taxon>
        <taxon>Nematoda</taxon>
        <taxon>Chromadorea</taxon>
        <taxon>Rhabditida</taxon>
        <taxon>Rhabditina</taxon>
        <taxon>Rhabditomorpha</taxon>
        <taxon>Rhabditoidea</taxon>
        <taxon>Rhabditidae</taxon>
        <taxon>Peloderinae</taxon>
        <taxon>Caenorhabditis</taxon>
    </lineage>
</organism>
<sequence length="434" mass="48977">MTHPNVASLTSQCEDRGETKDVLWKGAIGNSVWLKGVAAPGVDVAVRWLRFFSRFHFPSYWQDASSSPPEHLDVNIPQHLLHLPSTSSIFRGEEGNRLNNNHLGHPNTTALCMAWSVMYKMFGCTYYNALDFYEEVQRSVDLLFIVAHIIYVTFADDFINSALASLGIYIPAIVLTAITIYLLPKIFRRVKSKKLRIAFAFVVHIFLILLPVVPRVLVFSVGWNFQMLILLVIAPLIIIHLVLYLNRYQFPTEIFYNEDVVSFVFVGNAVILVASIRIAYEITAGWDFAAIIMVQGIFSPITFIASLDFLHILAEQRTFFPGSNLVSIQPVDKEPGAQDKQHSSECHICSFEYSEKLLPKILIECGHTLCADCAHNLSLQNGKQFVYCPYCRQITLTHGNASNLKTNLEVLDLVNIIKELKKKIVQNDVANILA</sequence>
<keyword evidence="8" id="KW-1185">Reference proteome</keyword>
<dbReference type="InterPro" id="IPR052667">
    <property type="entry name" value="E3_ubiquitin-ligase_RING"/>
</dbReference>
<keyword evidence="5" id="KW-0472">Membrane</keyword>
<feature type="transmembrane region" description="Helical" evidence="5">
    <location>
        <begin position="286"/>
        <end position="310"/>
    </location>
</feature>
<evidence type="ECO:0000313" key="8">
    <source>
        <dbReference type="Proteomes" id="UP000829354"/>
    </source>
</evidence>
<feature type="transmembrane region" description="Helical" evidence="5">
    <location>
        <begin position="195"/>
        <end position="213"/>
    </location>
</feature>
<dbReference type="Gene3D" id="3.30.40.10">
    <property type="entry name" value="Zinc/RING finger domain, C3HC4 (zinc finger)"/>
    <property type="match status" value="1"/>
</dbReference>
<evidence type="ECO:0000259" key="6">
    <source>
        <dbReference type="PROSITE" id="PS50089"/>
    </source>
</evidence>
<feature type="transmembrane region" description="Helical" evidence="5">
    <location>
        <begin position="225"/>
        <end position="248"/>
    </location>
</feature>
<dbReference type="EMBL" id="CP092625">
    <property type="protein sequence ID" value="UMM40095.1"/>
    <property type="molecule type" value="Genomic_DNA"/>
</dbReference>
<evidence type="ECO:0000256" key="1">
    <source>
        <dbReference type="ARBA" id="ARBA00022723"/>
    </source>
</evidence>
<name>A0AAE9FFL7_CAEBR</name>
<dbReference type="InterPro" id="IPR027370">
    <property type="entry name" value="Znf-RING_euk"/>
</dbReference>
<dbReference type="AlphaFoldDB" id="A0AAE9FFL7"/>
<feature type="transmembrane region" description="Helical" evidence="5">
    <location>
        <begin position="161"/>
        <end position="183"/>
    </location>
</feature>
<dbReference type="PROSITE" id="PS50089">
    <property type="entry name" value="ZF_RING_2"/>
    <property type="match status" value="1"/>
</dbReference>
<gene>
    <name evidence="7" type="ORF">L5515_016865</name>
</gene>
<evidence type="ECO:0000313" key="7">
    <source>
        <dbReference type="EMBL" id="UMM40095.1"/>
    </source>
</evidence>
<evidence type="ECO:0000256" key="3">
    <source>
        <dbReference type="ARBA" id="ARBA00022833"/>
    </source>
</evidence>
<dbReference type="PROSITE" id="PS00518">
    <property type="entry name" value="ZF_RING_1"/>
    <property type="match status" value="1"/>
</dbReference>
<keyword evidence="2 4" id="KW-0863">Zinc-finger</keyword>
<dbReference type="PANTHER" id="PTHR47156">
    <property type="entry name" value="PROTEIN CBG20824"/>
    <property type="match status" value="1"/>
</dbReference>
<dbReference type="PANTHER" id="PTHR47156:SF7">
    <property type="entry name" value="RING-TYPE DOMAIN-CONTAINING PROTEIN"/>
    <property type="match status" value="1"/>
</dbReference>
<dbReference type="SUPFAM" id="SSF57850">
    <property type="entry name" value="RING/U-box"/>
    <property type="match status" value="1"/>
</dbReference>
<keyword evidence="5" id="KW-1133">Transmembrane helix</keyword>
<protein>
    <recommendedName>
        <fullName evidence="6">RING-type domain-containing protein</fullName>
    </recommendedName>
</protein>
<dbReference type="Pfam" id="PF13445">
    <property type="entry name" value="zf-RING_UBOX"/>
    <property type="match status" value="1"/>
</dbReference>
<keyword evidence="5" id="KW-0812">Transmembrane</keyword>
<proteinExistence type="predicted"/>
<evidence type="ECO:0000256" key="2">
    <source>
        <dbReference type="ARBA" id="ARBA00022771"/>
    </source>
</evidence>
<dbReference type="Proteomes" id="UP000829354">
    <property type="component" value="Chromosome X"/>
</dbReference>
<evidence type="ECO:0000256" key="5">
    <source>
        <dbReference type="SAM" id="Phobius"/>
    </source>
</evidence>
<dbReference type="InterPro" id="IPR001841">
    <property type="entry name" value="Znf_RING"/>
</dbReference>
<feature type="transmembrane region" description="Helical" evidence="5">
    <location>
        <begin position="260"/>
        <end position="280"/>
    </location>
</feature>
<dbReference type="InterPro" id="IPR017907">
    <property type="entry name" value="Znf_RING_CS"/>
</dbReference>
<dbReference type="InterPro" id="IPR013083">
    <property type="entry name" value="Znf_RING/FYVE/PHD"/>
</dbReference>
<keyword evidence="1" id="KW-0479">Metal-binding</keyword>
<reference evidence="7 8" key="1">
    <citation type="submission" date="2022-04" db="EMBL/GenBank/DDBJ databases">
        <title>Chromosome-level reference genomes for two strains of Caenorhabditis briggsae: an improved platform for comparative genomics.</title>
        <authorList>
            <person name="Stevens L."/>
            <person name="Andersen E."/>
        </authorList>
    </citation>
    <scope>NUCLEOTIDE SEQUENCE [LARGE SCALE GENOMIC DNA]</scope>
    <source>
        <strain evidence="7">VX34</strain>
        <tissue evidence="7">Whole-organism</tissue>
    </source>
</reference>
<feature type="domain" description="RING-type" evidence="6">
    <location>
        <begin position="346"/>
        <end position="392"/>
    </location>
</feature>